<dbReference type="GO" id="GO:0006865">
    <property type="term" value="P:amino acid transport"/>
    <property type="evidence" value="ECO:0007669"/>
    <property type="project" value="UniProtKB-KW"/>
</dbReference>
<sequence>MTTDHPRPPPRRSFFGAWGQRELKGLFWQVLVVGIAVAVIAFLWSNTVTNLSARRITTGFAFLGREAGMPIADSILSYSPKDTYFWAFVVGVANTLRVAVVGIVLATILGTLIGISRLSANWLLSRLAAVYVEVLRDIPLLLQLLFWYVLMQALPAARLAWRPIDGVFLSNRGLILPWIPIGAPLLWVLGTAALGLAAFYVIRRWQIAQQMQDGKPRKSWPIALGLIVVLPTLVSVLLGVSWSIAWPELRGFNFVGGLTLAPEYFALLIALVTYTSAFIAEIVRSGIQSVPRGQWDAANALGLRRSFMLRQIILPQALRVIVPPMTSQYLNLTKNSSLAVAIGYQDVVSVANTTLNQTGQAIEAIALIMAVFLTISLGISFFMNWYNARIALVER</sequence>
<evidence type="ECO:0000313" key="11">
    <source>
        <dbReference type="EMBL" id="OAE96324.1"/>
    </source>
</evidence>
<dbReference type="STRING" id="1505087.AYJ54_36825"/>
<evidence type="ECO:0000256" key="7">
    <source>
        <dbReference type="ARBA" id="ARBA00022989"/>
    </source>
</evidence>
<evidence type="ECO:0000256" key="4">
    <source>
        <dbReference type="ARBA" id="ARBA00022475"/>
    </source>
</evidence>
<keyword evidence="8 9" id="KW-0472">Membrane</keyword>
<keyword evidence="3 9" id="KW-0813">Transport</keyword>
<feature type="transmembrane region" description="Helical" evidence="9">
    <location>
        <begin position="26"/>
        <end position="44"/>
    </location>
</feature>
<feature type="transmembrane region" description="Helical" evidence="9">
    <location>
        <begin position="222"/>
        <end position="244"/>
    </location>
</feature>
<dbReference type="SUPFAM" id="SSF161098">
    <property type="entry name" value="MetI-like"/>
    <property type="match status" value="1"/>
</dbReference>
<dbReference type="CDD" id="cd06261">
    <property type="entry name" value="TM_PBP2"/>
    <property type="match status" value="1"/>
</dbReference>
<proteinExistence type="inferred from homology"/>
<dbReference type="EMBL" id="LUUB01000131">
    <property type="protein sequence ID" value="OAE96324.1"/>
    <property type="molecule type" value="Genomic_DNA"/>
</dbReference>
<protein>
    <submittedName>
        <fullName evidence="11">Amino acid ABC transporter permease</fullName>
    </submittedName>
</protein>
<accession>A0A176Y6C3</accession>
<dbReference type="InterPro" id="IPR035906">
    <property type="entry name" value="MetI-like_sf"/>
</dbReference>
<keyword evidence="6" id="KW-0029">Amino-acid transport</keyword>
<gene>
    <name evidence="11" type="ORF">AYJ54_36825</name>
</gene>
<evidence type="ECO:0000256" key="3">
    <source>
        <dbReference type="ARBA" id="ARBA00022448"/>
    </source>
</evidence>
<keyword evidence="5 9" id="KW-0812">Transmembrane</keyword>
<evidence type="ECO:0000256" key="9">
    <source>
        <dbReference type="RuleBase" id="RU363032"/>
    </source>
</evidence>
<evidence type="ECO:0000256" key="6">
    <source>
        <dbReference type="ARBA" id="ARBA00022970"/>
    </source>
</evidence>
<keyword evidence="4" id="KW-1003">Cell membrane</keyword>
<organism evidence="11 12">
    <name type="scientific">Bradyrhizobium centrolobii</name>
    <dbReference type="NCBI Taxonomy" id="1505087"/>
    <lineage>
        <taxon>Bacteria</taxon>
        <taxon>Pseudomonadati</taxon>
        <taxon>Pseudomonadota</taxon>
        <taxon>Alphaproteobacteria</taxon>
        <taxon>Hyphomicrobiales</taxon>
        <taxon>Nitrobacteraceae</taxon>
        <taxon>Bradyrhizobium</taxon>
    </lineage>
</organism>
<dbReference type="InterPro" id="IPR010065">
    <property type="entry name" value="AA_ABC_transptr_permease_3TM"/>
</dbReference>
<dbReference type="AlphaFoldDB" id="A0A176Y6C3"/>
<dbReference type="NCBIfam" id="TIGR01726">
    <property type="entry name" value="HEQRo_perm_3TM"/>
    <property type="match status" value="1"/>
</dbReference>
<comment type="subcellular location">
    <subcellularLocation>
        <location evidence="1">Cell inner membrane</location>
        <topology evidence="1">Multi-pass membrane protein</topology>
    </subcellularLocation>
    <subcellularLocation>
        <location evidence="9">Cell membrane</location>
        <topology evidence="9">Multi-pass membrane protein</topology>
    </subcellularLocation>
</comment>
<evidence type="ECO:0000256" key="2">
    <source>
        <dbReference type="ARBA" id="ARBA00010072"/>
    </source>
</evidence>
<feature type="transmembrane region" description="Helical" evidence="9">
    <location>
        <begin position="364"/>
        <end position="386"/>
    </location>
</feature>
<feature type="transmembrane region" description="Helical" evidence="9">
    <location>
        <begin position="84"/>
        <end position="113"/>
    </location>
</feature>
<evidence type="ECO:0000256" key="8">
    <source>
        <dbReference type="ARBA" id="ARBA00023136"/>
    </source>
</evidence>
<dbReference type="RefSeq" id="WP_063709232.1">
    <property type="nucleotide sequence ID" value="NZ_LUUB01000131.1"/>
</dbReference>
<dbReference type="PANTHER" id="PTHR30614:SF37">
    <property type="entry name" value="AMINO-ACID ABC TRANSPORTER PERMEASE PROTEIN YHDX-RELATED"/>
    <property type="match status" value="1"/>
</dbReference>
<feature type="domain" description="ABC transmembrane type-1" evidence="10">
    <location>
        <begin position="92"/>
        <end position="383"/>
    </location>
</feature>
<dbReference type="GO" id="GO:0022857">
    <property type="term" value="F:transmembrane transporter activity"/>
    <property type="evidence" value="ECO:0007669"/>
    <property type="project" value="InterPro"/>
</dbReference>
<evidence type="ECO:0000256" key="5">
    <source>
        <dbReference type="ARBA" id="ARBA00022692"/>
    </source>
</evidence>
<dbReference type="OrthoDB" id="9808531at2"/>
<dbReference type="PANTHER" id="PTHR30614">
    <property type="entry name" value="MEMBRANE COMPONENT OF AMINO ACID ABC TRANSPORTER"/>
    <property type="match status" value="1"/>
</dbReference>
<name>A0A176Y6C3_9BRAD</name>
<evidence type="ECO:0000256" key="1">
    <source>
        <dbReference type="ARBA" id="ARBA00004429"/>
    </source>
</evidence>
<dbReference type="Proteomes" id="UP000076959">
    <property type="component" value="Unassembled WGS sequence"/>
</dbReference>
<dbReference type="Pfam" id="PF00528">
    <property type="entry name" value="BPD_transp_1"/>
    <property type="match status" value="1"/>
</dbReference>
<dbReference type="InterPro" id="IPR000515">
    <property type="entry name" value="MetI-like"/>
</dbReference>
<evidence type="ECO:0000259" key="10">
    <source>
        <dbReference type="PROSITE" id="PS50928"/>
    </source>
</evidence>
<dbReference type="Gene3D" id="1.10.3720.10">
    <property type="entry name" value="MetI-like"/>
    <property type="match status" value="1"/>
</dbReference>
<evidence type="ECO:0000313" key="12">
    <source>
        <dbReference type="Proteomes" id="UP000076959"/>
    </source>
</evidence>
<feature type="transmembrane region" description="Helical" evidence="9">
    <location>
        <begin position="264"/>
        <end position="283"/>
    </location>
</feature>
<comment type="caution">
    <text evidence="11">The sequence shown here is derived from an EMBL/GenBank/DDBJ whole genome shotgun (WGS) entry which is preliminary data.</text>
</comment>
<keyword evidence="12" id="KW-1185">Reference proteome</keyword>
<comment type="similarity">
    <text evidence="2">Belongs to the binding-protein-dependent transport system permease family. HisMQ subfamily.</text>
</comment>
<keyword evidence="7 9" id="KW-1133">Transmembrane helix</keyword>
<dbReference type="InterPro" id="IPR043429">
    <property type="entry name" value="ArtM/GltK/GlnP/TcyL/YhdX-like"/>
</dbReference>
<dbReference type="GO" id="GO:0043190">
    <property type="term" value="C:ATP-binding cassette (ABC) transporter complex"/>
    <property type="evidence" value="ECO:0007669"/>
    <property type="project" value="InterPro"/>
</dbReference>
<feature type="transmembrane region" description="Helical" evidence="9">
    <location>
        <begin position="175"/>
        <end position="202"/>
    </location>
</feature>
<reference evidence="11 12" key="1">
    <citation type="submission" date="2016-03" db="EMBL/GenBank/DDBJ databases">
        <title>Draft Genome Sequence of the Strain BR 10245 (Bradyrhizobium sp.) isolated from nodules of Centrolobium paraense.</title>
        <authorList>
            <person name="Simoes-Araujo J.L.Sr."/>
            <person name="Barauna A.C."/>
            <person name="Silva K."/>
            <person name="Zilli J.E."/>
        </authorList>
    </citation>
    <scope>NUCLEOTIDE SEQUENCE [LARGE SCALE GENOMIC DNA]</scope>
    <source>
        <strain evidence="11 12">BR 10245</strain>
    </source>
</reference>
<dbReference type="PROSITE" id="PS50928">
    <property type="entry name" value="ABC_TM1"/>
    <property type="match status" value="1"/>
</dbReference>